<evidence type="ECO:0000313" key="3">
    <source>
        <dbReference type="Proteomes" id="UP000219215"/>
    </source>
</evidence>
<dbReference type="KEGG" id="pprf:DPRO_3839"/>
<keyword evidence="1" id="KW-0732">Signal</keyword>
<dbReference type="PANTHER" id="PTHR35936:SF25">
    <property type="entry name" value="ABC TRANSPORTER SUBSTRATE-BINDING PROTEIN"/>
    <property type="match status" value="1"/>
</dbReference>
<dbReference type="Gene3D" id="3.40.190.10">
    <property type="entry name" value="Periplasmic binding protein-like II"/>
    <property type="match status" value="2"/>
</dbReference>
<feature type="signal peptide" evidence="1">
    <location>
        <begin position="1"/>
        <end position="24"/>
    </location>
</feature>
<dbReference type="SUPFAM" id="SSF53850">
    <property type="entry name" value="Periplasmic binding protein-like II"/>
    <property type="match status" value="1"/>
</dbReference>
<dbReference type="EMBL" id="LT907975">
    <property type="protein sequence ID" value="SOB60756.1"/>
    <property type="molecule type" value="Genomic_DNA"/>
</dbReference>
<name>A0A2C8FE72_9BACT</name>
<gene>
    <name evidence="2" type="ORF">DPRO_3839</name>
</gene>
<dbReference type="RefSeq" id="WP_097013436.1">
    <property type="nucleotide sequence ID" value="NZ_LT907975.1"/>
</dbReference>
<evidence type="ECO:0000313" key="2">
    <source>
        <dbReference type="EMBL" id="SOB60756.1"/>
    </source>
</evidence>
<keyword evidence="3" id="KW-1185">Reference proteome</keyword>
<accession>A0A2C8FE72</accession>
<dbReference type="AlphaFoldDB" id="A0A2C8FE72"/>
<feature type="chain" id="PRO_5012880607" evidence="1">
    <location>
        <begin position="25"/>
        <end position="254"/>
    </location>
</feature>
<dbReference type="Proteomes" id="UP000219215">
    <property type="component" value="Chromosome DPRO"/>
</dbReference>
<reference evidence="3" key="1">
    <citation type="submission" date="2017-09" db="EMBL/GenBank/DDBJ databases">
        <authorList>
            <person name="Regsiter A."/>
            <person name="William W."/>
        </authorList>
    </citation>
    <scope>NUCLEOTIDE SEQUENCE [LARGE SCALE GENOMIC DNA]</scope>
    <source>
        <strain evidence="3">500-1</strain>
    </source>
</reference>
<proteinExistence type="predicted"/>
<organism evidence="2 3">
    <name type="scientific">Pseudodesulfovibrio profundus</name>
    <dbReference type="NCBI Taxonomy" id="57320"/>
    <lineage>
        <taxon>Bacteria</taxon>
        <taxon>Pseudomonadati</taxon>
        <taxon>Thermodesulfobacteriota</taxon>
        <taxon>Desulfovibrionia</taxon>
        <taxon>Desulfovibrionales</taxon>
        <taxon>Desulfovibrionaceae</taxon>
    </lineage>
</organism>
<dbReference type="OrthoDB" id="5296159at2"/>
<sequence length="254" mass="29367">MQKLLLVFCVLGLALAPFPYVADAEDKKVVLASLYWPPYTGQELPAEGASTRVVRQAFKAMGYELEIRFFPWSRAIDEFVNDPEIDGYFPEYPGRENQFSYSEIIGESSLGFAKLKKREIQWTTMDDLESYLIGTVRGYLNTPEFDSMVTKGRIRTDEAVSDIFNLRKVVAGRVDMGVVDSNTFNYLLLNDYLLYSHRHDLHVMQKLMGVLSLHVCFRKDMHGESLRKVLDEGLTHVSFQKIQREYIERYFSLD</sequence>
<evidence type="ECO:0000256" key="1">
    <source>
        <dbReference type="SAM" id="SignalP"/>
    </source>
</evidence>
<dbReference type="PANTHER" id="PTHR35936">
    <property type="entry name" value="MEMBRANE-BOUND LYTIC MUREIN TRANSGLYCOSYLASE F"/>
    <property type="match status" value="1"/>
</dbReference>
<protein>
    <submittedName>
        <fullName evidence="2">Extracellular solute-binding protein family 3</fullName>
    </submittedName>
</protein>